<keyword evidence="2" id="KW-1185">Reference proteome</keyword>
<dbReference type="AlphaFoldDB" id="A0A8H5B0U5"/>
<name>A0A8H5B0U5_9AGAR</name>
<evidence type="ECO:0008006" key="3">
    <source>
        <dbReference type="Google" id="ProtNLM"/>
    </source>
</evidence>
<evidence type="ECO:0000313" key="1">
    <source>
        <dbReference type="EMBL" id="KAF5313672.1"/>
    </source>
</evidence>
<sequence length="246" mass="27213">MHGTTTETLEMLTLTKAEGLWFEDGNLILQAEQTLFRIYRGLLCARSSVFGDMFAFPPPAEGNATFEGCPIVQTYDSAQDMGFFLRAVLDSERPASLHQIRRALPAPTRHGAPPHDVPHNARGFDEQQEAFAPGFCAGCLEAFRGTCERASGEMWEALPGMFGVEEWGELERYYDGVLYKTMRRAYVTRALGRTWTRGGVEGDHRDVETCDVGGRGADGDWGVNQRVGLASPKMGRMGLGRHMVMA</sequence>
<organism evidence="1 2">
    <name type="scientific">Ephemerocybe angulata</name>
    <dbReference type="NCBI Taxonomy" id="980116"/>
    <lineage>
        <taxon>Eukaryota</taxon>
        <taxon>Fungi</taxon>
        <taxon>Dikarya</taxon>
        <taxon>Basidiomycota</taxon>
        <taxon>Agaricomycotina</taxon>
        <taxon>Agaricomycetes</taxon>
        <taxon>Agaricomycetidae</taxon>
        <taxon>Agaricales</taxon>
        <taxon>Agaricineae</taxon>
        <taxon>Psathyrellaceae</taxon>
        <taxon>Ephemerocybe</taxon>
    </lineage>
</organism>
<evidence type="ECO:0000313" key="2">
    <source>
        <dbReference type="Proteomes" id="UP000541558"/>
    </source>
</evidence>
<proteinExistence type="predicted"/>
<dbReference type="Proteomes" id="UP000541558">
    <property type="component" value="Unassembled WGS sequence"/>
</dbReference>
<accession>A0A8H5B0U5</accession>
<dbReference type="OrthoDB" id="2757422at2759"/>
<comment type="caution">
    <text evidence="1">The sequence shown here is derived from an EMBL/GenBank/DDBJ whole genome shotgun (WGS) entry which is preliminary data.</text>
</comment>
<gene>
    <name evidence="1" type="ORF">D9611_010143</name>
</gene>
<reference evidence="1 2" key="1">
    <citation type="journal article" date="2020" name="ISME J.">
        <title>Uncovering the hidden diversity of litter-decomposition mechanisms in mushroom-forming fungi.</title>
        <authorList>
            <person name="Floudas D."/>
            <person name="Bentzer J."/>
            <person name="Ahren D."/>
            <person name="Johansson T."/>
            <person name="Persson P."/>
            <person name="Tunlid A."/>
        </authorList>
    </citation>
    <scope>NUCLEOTIDE SEQUENCE [LARGE SCALE GENOMIC DNA]</scope>
    <source>
        <strain evidence="1 2">CBS 175.51</strain>
    </source>
</reference>
<protein>
    <recommendedName>
        <fullName evidence="3">BTB domain-containing protein</fullName>
    </recommendedName>
</protein>
<dbReference type="EMBL" id="JAACJK010000223">
    <property type="protein sequence ID" value="KAF5313672.1"/>
    <property type="molecule type" value="Genomic_DNA"/>
</dbReference>